<dbReference type="SUPFAM" id="SSF160240">
    <property type="entry name" value="Cation efflux protein cytoplasmic domain-like"/>
    <property type="match status" value="1"/>
</dbReference>
<evidence type="ECO:0000256" key="11">
    <source>
        <dbReference type="ARBA" id="ARBA00023329"/>
    </source>
</evidence>
<dbReference type="Gene3D" id="1.20.1510.10">
    <property type="entry name" value="Cation efflux protein transmembrane domain"/>
    <property type="match status" value="1"/>
</dbReference>
<dbReference type="InterPro" id="IPR036837">
    <property type="entry name" value="Cation_efflux_CTD_sf"/>
</dbReference>
<dbReference type="NCBIfam" id="TIGR01297">
    <property type="entry name" value="CDF"/>
    <property type="match status" value="1"/>
</dbReference>
<dbReference type="Pfam" id="PF01545">
    <property type="entry name" value="Cation_efflux"/>
    <property type="match status" value="1"/>
</dbReference>
<keyword evidence="10 13" id="KW-0472">Membrane</keyword>
<dbReference type="OMA" id="FHLMEQG"/>
<protein>
    <recommendedName>
        <fullName evidence="18">Zinc transporter 2-like</fullName>
    </recommendedName>
</protein>
<keyword evidence="5" id="KW-0479">Metal-binding</keyword>
<evidence type="ECO:0000256" key="5">
    <source>
        <dbReference type="ARBA" id="ARBA00022723"/>
    </source>
</evidence>
<keyword evidence="4 13" id="KW-0812">Transmembrane</keyword>
<comment type="similarity">
    <text evidence="2">Belongs to the cation diffusion facilitator (CDF) transporter (TC 2.A.4) family. SLC30A subfamily.</text>
</comment>
<feature type="domain" description="Cation efflux protein transmembrane" evidence="14">
    <location>
        <begin position="144"/>
        <end position="373"/>
    </location>
</feature>
<feature type="transmembrane region" description="Helical" evidence="13">
    <location>
        <begin position="206"/>
        <end position="233"/>
    </location>
</feature>
<keyword evidence="8 13" id="KW-1133">Transmembrane helix</keyword>
<keyword evidence="9" id="KW-0406">Ion transport</keyword>
<evidence type="ECO:0000259" key="14">
    <source>
        <dbReference type="Pfam" id="PF01545"/>
    </source>
</evidence>
<dbReference type="FunCoup" id="E9FW28">
    <property type="interactions" value="24"/>
</dbReference>
<keyword evidence="11" id="KW-0968">Cytoplasmic vesicle</keyword>
<dbReference type="SUPFAM" id="SSF161111">
    <property type="entry name" value="Cation efflux protein transmembrane domain-like"/>
    <property type="match status" value="1"/>
</dbReference>
<feature type="transmembrane region" description="Helical" evidence="13">
    <location>
        <begin position="177"/>
        <end position="194"/>
    </location>
</feature>
<feature type="transmembrane region" description="Helical" evidence="13">
    <location>
        <begin position="345"/>
        <end position="365"/>
    </location>
</feature>
<dbReference type="InterPro" id="IPR058533">
    <property type="entry name" value="Cation_efflux_TM"/>
</dbReference>
<evidence type="ECO:0000256" key="6">
    <source>
        <dbReference type="ARBA" id="ARBA00022833"/>
    </source>
</evidence>
<dbReference type="GO" id="GO:0046872">
    <property type="term" value="F:metal ion binding"/>
    <property type="evidence" value="ECO:0007669"/>
    <property type="project" value="UniProtKB-KW"/>
</dbReference>
<dbReference type="InterPro" id="IPR050681">
    <property type="entry name" value="CDF/SLC30A"/>
</dbReference>
<dbReference type="Pfam" id="PF16916">
    <property type="entry name" value="ZT_dimer"/>
    <property type="match status" value="1"/>
</dbReference>
<dbReference type="GO" id="GO:0071577">
    <property type="term" value="P:zinc ion transmembrane transport"/>
    <property type="evidence" value="ECO:0000318"/>
    <property type="project" value="GO_Central"/>
</dbReference>
<evidence type="ECO:0000313" key="16">
    <source>
        <dbReference type="EMBL" id="EFX88994.1"/>
    </source>
</evidence>
<evidence type="ECO:0000256" key="4">
    <source>
        <dbReference type="ARBA" id="ARBA00022692"/>
    </source>
</evidence>
<dbReference type="FunFam" id="1.20.1510.10:FF:000002">
    <property type="entry name" value="zinc transporter 3 isoform X1"/>
    <property type="match status" value="1"/>
</dbReference>
<name>E9FW28_DAPPU</name>
<dbReference type="OrthoDB" id="9944568at2759"/>
<dbReference type="eggNOG" id="KOG1482">
    <property type="taxonomic scope" value="Eukaryota"/>
</dbReference>
<reference evidence="16 17" key="1">
    <citation type="journal article" date="2011" name="Science">
        <title>The ecoresponsive genome of Daphnia pulex.</title>
        <authorList>
            <person name="Colbourne J.K."/>
            <person name="Pfrender M.E."/>
            <person name="Gilbert D."/>
            <person name="Thomas W.K."/>
            <person name="Tucker A."/>
            <person name="Oakley T.H."/>
            <person name="Tokishita S."/>
            <person name="Aerts A."/>
            <person name="Arnold G.J."/>
            <person name="Basu M.K."/>
            <person name="Bauer D.J."/>
            <person name="Caceres C.E."/>
            <person name="Carmel L."/>
            <person name="Casola C."/>
            <person name="Choi J.H."/>
            <person name="Detter J.C."/>
            <person name="Dong Q."/>
            <person name="Dusheyko S."/>
            <person name="Eads B.D."/>
            <person name="Frohlich T."/>
            <person name="Geiler-Samerotte K.A."/>
            <person name="Gerlach D."/>
            <person name="Hatcher P."/>
            <person name="Jogdeo S."/>
            <person name="Krijgsveld J."/>
            <person name="Kriventseva E.V."/>
            <person name="Kultz D."/>
            <person name="Laforsch C."/>
            <person name="Lindquist E."/>
            <person name="Lopez J."/>
            <person name="Manak J.R."/>
            <person name="Muller J."/>
            <person name="Pangilinan J."/>
            <person name="Patwardhan R.P."/>
            <person name="Pitluck S."/>
            <person name="Pritham E.J."/>
            <person name="Rechtsteiner A."/>
            <person name="Rho M."/>
            <person name="Rogozin I.B."/>
            <person name="Sakarya O."/>
            <person name="Salamov A."/>
            <person name="Schaack S."/>
            <person name="Shapiro H."/>
            <person name="Shiga Y."/>
            <person name="Skalitzky C."/>
            <person name="Smith Z."/>
            <person name="Souvorov A."/>
            <person name="Sung W."/>
            <person name="Tang Z."/>
            <person name="Tsuchiya D."/>
            <person name="Tu H."/>
            <person name="Vos H."/>
            <person name="Wang M."/>
            <person name="Wolf Y.I."/>
            <person name="Yamagata H."/>
            <person name="Yamada T."/>
            <person name="Ye Y."/>
            <person name="Shaw J.R."/>
            <person name="Andrews J."/>
            <person name="Crease T.J."/>
            <person name="Tang H."/>
            <person name="Lucas S.M."/>
            <person name="Robertson H.M."/>
            <person name="Bork P."/>
            <person name="Koonin E.V."/>
            <person name="Zdobnov E.M."/>
            <person name="Grigoriev I.V."/>
            <person name="Lynch M."/>
            <person name="Boore J.L."/>
        </authorList>
    </citation>
    <scope>NUCLEOTIDE SEQUENCE [LARGE SCALE GENOMIC DNA]</scope>
</reference>
<keyword evidence="6" id="KW-0862">Zinc</keyword>
<evidence type="ECO:0000256" key="12">
    <source>
        <dbReference type="ARBA" id="ARBA00048349"/>
    </source>
</evidence>
<dbReference type="STRING" id="6669.E9FW28"/>
<dbReference type="InParanoid" id="E9FW28"/>
<comment type="catalytic activity">
    <reaction evidence="12">
        <text>Zn(2+)(in) + 2 H(+)(out) = Zn(2+)(out) + 2 H(+)(in)</text>
        <dbReference type="Rhea" id="RHEA:72627"/>
        <dbReference type="ChEBI" id="CHEBI:15378"/>
        <dbReference type="ChEBI" id="CHEBI:29105"/>
    </reaction>
</comment>
<dbReference type="Proteomes" id="UP000000305">
    <property type="component" value="Unassembled WGS sequence"/>
</dbReference>
<proteinExistence type="inferred from homology"/>
<evidence type="ECO:0000313" key="17">
    <source>
        <dbReference type="Proteomes" id="UP000000305"/>
    </source>
</evidence>
<evidence type="ECO:0000256" key="10">
    <source>
        <dbReference type="ARBA" id="ARBA00023136"/>
    </source>
</evidence>
<dbReference type="EMBL" id="GL732525">
    <property type="protein sequence ID" value="EFX88994.1"/>
    <property type="molecule type" value="Genomic_DNA"/>
</dbReference>
<evidence type="ECO:0000256" key="8">
    <source>
        <dbReference type="ARBA" id="ARBA00022989"/>
    </source>
</evidence>
<feature type="transmembrane region" description="Helical" evidence="13">
    <location>
        <begin position="245"/>
        <end position="266"/>
    </location>
</feature>
<feature type="domain" description="Cation efflux protein cytoplasmic" evidence="15">
    <location>
        <begin position="377"/>
        <end position="451"/>
    </location>
</feature>
<evidence type="ECO:0000256" key="3">
    <source>
        <dbReference type="ARBA" id="ARBA00022448"/>
    </source>
</evidence>
<dbReference type="PANTHER" id="PTHR11562:SF17">
    <property type="entry name" value="RE54080P-RELATED"/>
    <property type="match status" value="1"/>
</dbReference>
<evidence type="ECO:0000256" key="2">
    <source>
        <dbReference type="ARBA" id="ARBA00008873"/>
    </source>
</evidence>
<dbReference type="GO" id="GO:0005886">
    <property type="term" value="C:plasma membrane"/>
    <property type="evidence" value="ECO:0000318"/>
    <property type="project" value="GO_Central"/>
</dbReference>
<dbReference type="InterPro" id="IPR027470">
    <property type="entry name" value="Cation_efflux_CTD"/>
</dbReference>
<feature type="transmembrane region" description="Helical" evidence="13">
    <location>
        <begin position="144"/>
        <end position="165"/>
    </location>
</feature>
<feature type="transmembrane region" description="Helical" evidence="13">
    <location>
        <begin position="319"/>
        <end position="339"/>
    </location>
</feature>
<evidence type="ECO:0000256" key="9">
    <source>
        <dbReference type="ARBA" id="ARBA00023065"/>
    </source>
</evidence>
<evidence type="ECO:0000256" key="1">
    <source>
        <dbReference type="ARBA" id="ARBA00004638"/>
    </source>
</evidence>
<keyword evidence="7" id="KW-0864">Zinc transport</keyword>
<dbReference type="GO" id="GO:0010043">
    <property type="term" value="P:response to zinc ion"/>
    <property type="evidence" value="ECO:0000318"/>
    <property type="project" value="GO_Central"/>
</dbReference>
<keyword evidence="3" id="KW-0813">Transport</keyword>
<gene>
    <name evidence="16" type="ORF">DAPPUDRAFT_191209</name>
</gene>
<dbReference type="PANTHER" id="PTHR11562">
    <property type="entry name" value="CATION EFFLUX PROTEIN/ ZINC TRANSPORTER"/>
    <property type="match status" value="1"/>
</dbReference>
<dbReference type="GO" id="GO:0030658">
    <property type="term" value="C:transport vesicle membrane"/>
    <property type="evidence" value="ECO:0007669"/>
    <property type="project" value="UniProtKB-SubCell"/>
</dbReference>
<evidence type="ECO:0000256" key="13">
    <source>
        <dbReference type="SAM" id="Phobius"/>
    </source>
</evidence>
<dbReference type="AlphaFoldDB" id="E9FW28"/>
<comment type="subcellular location">
    <subcellularLocation>
        <location evidence="1">Cytoplasmic vesicle</location>
        <location evidence="1">Secretory vesicle membrane</location>
        <topology evidence="1">Multi-pass membrane protein</topology>
    </subcellularLocation>
</comment>
<dbReference type="GO" id="GO:0005385">
    <property type="term" value="F:zinc ion transmembrane transporter activity"/>
    <property type="evidence" value="ECO:0000318"/>
    <property type="project" value="GO_Central"/>
</dbReference>
<evidence type="ECO:0008006" key="18">
    <source>
        <dbReference type="Google" id="ProtNLM"/>
    </source>
</evidence>
<evidence type="ECO:0000256" key="7">
    <source>
        <dbReference type="ARBA" id="ARBA00022906"/>
    </source>
</evidence>
<evidence type="ECO:0000259" key="15">
    <source>
        <dbReference type="Pfam" id="PF16916"/>
    </source>
</evidence>
<sequence>MADSNLSGGLSIPGSAQRRKKAFSVSLRENDFDISEIPCLEEEIISLDNDRNLTPVADKCYSCGQTLPCKAPNEKDVSQSRTPINNCSPNNHSLIKNSRTELQPHTTSHLDYESCTSSGENHLSLDHCHRARVLTTDSKAKKKLILASILCLVFMVGEAVGGYLANSLAIATDAAHLLTDFASFMISLFSLWLASRPATKRMSFGWYRAEVIGALTSVLMIWVVTGILVYLAIQRLVNKDFDIEAKIMLITSGLGVVINLVMGCTLHQHGHSHGGSNHQHSHSAPIHDAENQPLLSHSHVGHTHDDVENINVRAAFIHVVGDFVQSLGVFIAAIIIFFQPDWACIDPICTFLFSILVLFTTIAILKDALNVLMEGLPRGLDFNRVQDTFLSIDGVIRVHNLRIWALTMDKVALSAHLAIRRGSKTQEVLIQASQLVRSKFNVFEMTLQIEKFEAGMEDCVQCQDPVD</sequence>
<dbReference type="InterPro" id="IPR027469">
    <property type="entry name" value="Cation_efflux_TMD_sf"/>
</dbReference>
<dbReference type="InterPro" id="IPR002524">
    <property type="entry name" value="Cation_efflux"/>
</dbReference>
<dbReference type="KEGG" id="dpx:DAPPUDRAFT_191209"/>
<keyword evidence="17" id="KW-1185">Reference proteome</keyword>
<dbReference type="HOGENOM" id="CLU_013430_0_1_1"/>
<accession>E9FW28</accession>
<organism evidence="16 17">
    <name type="scientific">Daphnia pulex</name>
    <name type="common">Water flea</name>
    <dbReference type="NCBI Taxonomy" id="6669"/>
    <lineage>
        <taxon>Eukaryota</taxon>
        <taxon>Metazoa</taxon>
        <taxon>Ecdysozoa</taxon>
        <taxon>Arthropoda</taxon>
        <taxon>Crustacea</taxon>
        <taxon>Branchiopoda</taxon>
        <taxon>Diplostraca</taxon>
        <taxon>Cladocera</taxon>
        <taxon>Anomopoda</taxon>
        <taxon>Daphniidae</taxon>
        <taxon>Daphnia</taxon>
    </lineage>
</organism>